<accession>A0A7S3NJ41</accession>
<feature type="compositionally biased region" description="Low complexity" evidence="1">
    <location>
        <begin position="191"/>
        <end position="202"/>
    </location>
</feature>
<protein>
    <submittedName>
        <fullName evidence="2">Uncharacterized protein</fullName>
    </submittedName>
</protein>
<sequence>MSVGVGVKAGVVDSNDQRRSLQSSGNSVRVAAGLASSQVQGLETTVGEPGVESRRDSANGVLEEAQAGLELVAVKGSNTHDYITVTVDVLGDTVNNDIGTEVERVLDVGGEESVVDNDEDTMLVGLSDDSSDIDEAQRGVARSLDPDQTSIGSDVLGDVDLDLWCESDLDAVGLCDLGEVTVGTAVDVGDGNDMAAGSQTLENGGGGGGTGGEGESVLGVLESSNSGLEVGTVRVGRSRVLVLANRLANSGLSKGGGQ</sequence>
<feature type="region of interest" description="Disordered" evidence="1">
    <location>
        <begin position="1"/>
        <end position="26"/>
    </location>
</feature>
<organism evidence="2">
    <name type="scientific">Aureoumbra lagunensis</name>
    <dbReference type="NCBI Taxonomy" id="44058"/>
    <lineage>
        <taxon>Eukaryota</taxon>
        <taxon>Sar</taxon>
        <taxon>Stramenopiles</taxon>
        <taxon>Ochrophyta</taxon>
        <taxon>Pelagophyceae</taxon>
        <taxon>Pelagomonadales</taxon>
        <taxon>Aureoumbra</taxon>
    </lineage>
</organism>
<feature type="region of interest" description="Disordered" evidence="1">
    <location>
        <begin position="191"/>
        <end position="216"/>
    </location>
</feature>
<feature type="compositionally biased region" description="Gly residues" evidence="1">
    <location>
        <begin position="203"/>
        <end position="214"/>
    </location>
</feature>
<name>A0A7S3NJ41_9STRA</name>
<reference evidence="2" key="1">
    <citation type="submission" date="2021-01" db="EMBL/GenBank/DDBJ databases">
        <authorList>
            <person name="Corre E."/>
            <person name="Pelletier E."/>
            <person name="Niang G."/>
            <person name="Scheremetjew M."/>
            <person name="Finn R."/>
            <person name="Kale V."/>
            <person name="Holt S."/>
            <person name="Cochrane G."/>
            <person name="Meng A."/>
            <person name="Brown T."/>
            <person name="Cohen L."/>
        </authorList>
    </citation>
    <scope>NUCLEOTIDE SEQUENCE</scope>
    <source>
        <strain evidence="2">CCMP1510</strain>
    </source>
</reference>
<proteinExistence type="predicted"/>
<gene>
    <name evidence="2" type="ORF">ALAG00032_LOCUS11977</name>
</gene>
<dbReference type="AlphaFoldDB" id="A0A7S3NJ41"/>
<dbReference type="EMBL" id="HBIJ01018135">
    <property type="protein sequence ID" value="CAE0371195.1"/>
    <property type="molecule type" value="Transcribed_RNA"/>
</dbReference>
<evidence type="ECO:0000313" key="2">
    <source>
        <dbReference type="EMBL" id="CAE0371195.1"/>
    </source>
</evidence>
<evidence type="ECO:0000256" key="1">
    <source>
        <dbReference type="SAM" id="MobiDB-lite"/>
    </source>
</evidence>